<dbReference type="Gene3D" id="2.120.10.30">
    <property type="entry name" value="TolB, C-terminal domain"/>
    <property type="match status" value="1"/>
</dbReference>
<reference evidence="1" key="2">
    <citation type="journal article" date="2021" name="Genome Biol. Evol.">
        <title>Developing a high-quality reference genome for a parasitic bivalve with doubly uniparental inheritance (Bivalvia: Unionida).</title>
        <authorList>
            <person name="Smith C.H."/>
        </authorList>
    </citation>
    <scope>NUCLEOTIDE SEQUENCE</scope>
    <source>
        <strain evidence="1">CHS0354</strain>
        <tissue evidence="1">Mantle</tissue>
    </source>
</reference>
<dbReference type="GO" id="GO:0042813">
    <property type="term" value="F:Wnt receptor activity"/>
    <property type="evidence" value="ECO:0007669"/>
    <property type="project" value="TreeGrafter"/>
</dbReference>
<keyword evidence="2" id="KW-1185">Reference proteome</keyword>
<dbReference type="PANTHER" id="PTHR46513:SF13">
    <property type="entry name" value="EGF-LIKE DOMAIN-CONTAINING PROTEIN"/>
    <property type="match status" value="1"/>
</dbReference>
<comment type="caution">
    <text evidence="1">The sequence shown here is derived from an EMBL/GenBank/DDBJ whole genome shotgun (WGS) entry which is preliminary data.</text>
</comment>
<dbReference type="Proteomes" id="UP001195483">
    <property type="component" value="Unassembled WGS sequence"/>
</dbReference>
<organism evidence="1 2">
    <name type="scientific">Potamilus streckersoni</name>
    <dbReference type="NCBI Taxonomy" id="2493646"/>
    <lineage>
        <taxon>Eukaryota</taxon>
        <taxon>Metazoa</taxon>
        <taxon>Spiralia</taxon>
        <taxon>Lophotrochozoa</taxon>
        <taxon>Mollusca</taxon>
        <taxon>Bivalvia</taxon>
        <taxon>Autobranchia</taxon>
        <taxon>Heteroconchia</taxon>
        <taxon>Palaeoheterodonta</taxon>
        <taxon>Unionida</taxon>
        <taxon>Unionoidea</taxon>
        <taxon>Unionidae</taxon>
        <taxon>Ambleminae</taxon>
        <taxon>Lampsilini</taxon>
        <taxon>Potamilus</taxon>
    </lineage>
</organism>
<dbReference type="InterPro" id="IPR011042">
    <property type="entry name" value="6-blade_b-propeller_TolB-like"/>
</dbReference>
<proteinExistence type="predicted"/>
<dbReference type="AlphaFoldDB" id="A0AAE0T6G0"/>
<reference evidence="1" key="1">
    <citation type="journal article" date="2021" name="Genome Biol. Evol.">
        <title>A High-Quality Reference Genome for a Parasitic Bivalve with Doubly Uniparental Inheritance (Bivalvia: Unionida).</title>
        <authorList>
            <person name="Smith C.H."/>
        </authorList>
    </citation>
    <scope>NUCLEOTIDE SEQUENCE</scope>
    <source>
        <strain evidence="1">CHS0354</strain>
    </source>
</reference>
<dbReference type="GO" id="GO:0060070">
    <property type="term" value="P:canonical Wnt signaling pathway"/>
    <property type="evidence" value="ECO:0007669"/>
    <property type="project" value="TreeGrafter"/>
</dbReference>
<accession>A0AAE0T6G0</accession>
<evidence type="ECO:0000313" key="1">
    <source>
        <dbReference type="EMBL" id="KAK3604526.1"/>
    </source>
</evidence>
<protein>
    <submittedName>
        <fullName evidence="1">Uncharacterized protein</fullName>
    </submittedName>
</protein>
<dbReference type="GO" id="GO:0005886">
    <property type="term" value="C:plasma membrane"/>
    <property type="evidence" value="ECO:0007669"/>
    <property type="project" value="TreeGrafter"/>
</dbReference>
<name>A0AAE0T6G0_9BIVA</name>
<gene>
    <name evidence="1" type="ORF">CHS0354_000348</name>
</gene>
<dbReference type="EMBL" id="JAEAOA010000078">
    <property type="protein sequence ID" value="KAK3604526.1"/>
    <property type="molecule type" value="Genomic_DNA"/>
</dbReference>
<dbReference type="PANTHER" id="PTHR46513">
    <property type="entry name" value="VITELLOGENIN RECEPTOR-LIKE PROTEIN-RELATED-RELATED"/>
    <property type="match status" value="1"/>
</dbReference>
<reference evidence="1" key="3">
    <citation type="submission" date="2023-05" db="EMBL/GenBank/DDBJ databases">
        <authorList>
            <person name="Smith C.H."/>
        </authorList>
    </citation>
    <scope>NUCLEOTIDE SEQUENCE</scope>
    <source>
        <strain evidence="1">CHS0354</strain>
        <tissue evidence="1">Mantle</tissue>
    </source>
</reference>
<evidence type="ECO:0000313" key="2">
    <source>
        <dbReference type="Proteomes" id="UP001195483"/>
    </source>
</evidence>
<sequence length="149" mass="17173">MVKTISDTEIRHEDFNAISNESNRYDQKKTAIYSLGFDWIDDMIFWSEEDTGIISSVNRLGTNRRTILSALYSPRSILVLPLESRLFWVSKTISVFKIESSKFDGRDKKDVVQISFNSNSASISFDPSTKRYCQSQYAGYNAVIYVLRK</sequence>
<dbReference type="SUPFAM" id="SSF63825">
    <property type="entry name" value="YWTD domain"/>
    <property type="match status" value="1"/>
</dbReference>
<dbReference type="GO" id="GO:0017147">
    <property type="term" value="F:Wnt-protein binding"/>
    <property type="evidence" value="ECO:0007669"/>
    <property type="project" value="TreeGrafter"/>
</dbReference>
<dbReference type="InterPro" id="IPR050778">
    <property type="entry name" value="Cueball_EGF_LRP_Nidogen"/>
</dbReference>